<gene>
    <name evidence="1" type="ORF">RHMOL_Rhmol10G0266900</name>
</gene>
<sequence>MEGTRSSDNGRDDPDFEILCFCGDPSPLRKSTTQKNPGRRFFGCTKYKTKKDCEFFCWYDPPIWQEMSDLGPMKVVHLAKDLGTVEQQCESLVSTNISEEMEMKIEAMQKEIHELYARKEFRNEGKMNWKLCWFVIFVCFLWYMYKA</sequence>
<proteinExistence type="predicted"/>
<comment type="caution">
    <text evidence="1">The sequence shown here is derived from an EMBL/GenBank/DDBJ whole genome shotgun (WGS) entry which is preliminary data.</text>
</comment>
<reference evidence="1" key="1">
    <citation type="submission" date="2022-02" db="EMBL/GenBank/DDBJ databases">
        <title>Plant Genome Project.</title>
        <authorList>
            <person name="Zhang R.-G."/>
        </authorList>
    </citation>
    <scope>NUCLEOTIDE SEQUENCE</scope>
    <source>
        <strain evidence="1">AT1</strain>
    </source>
</reference>
<protein>
    <submittedName>
        <fullName evidence="1">Uncharacterized protein</fullName>
    </submittedName>
</protein>
<accession>A0ACC0M6G7</accession>
<organism evidence="1 2">
    <name type="scientific">Rhododendron molle</name>
    <name type="common">Chinese azalea</name>
    <name type="synonym">Azalea mollis</name>
    <dbReference type="NCBI Taxonomy" id="49168"/>
    <lineage>
        <taxon>Eukaryota</taxon>
        <taxon>Viridiplantae</taxon>
        <taxon>Streptophyta</taxon>
        <taxon>Embryophyta</taxon>
        <taxon>Tracheophyta</taxon>
        <taxon>Spermatophyta</taxon>
        <taxon>Magnoliopsida</taxon>
        <taxon>eudicotyledons</taxon>
        <taxon>Gunneridae</taxon>
        <taxon>Pentapetalae</taxon>
        <taxon>asterids</taxon>
        <taxon>Ericales</taxon>
        <taxon>Ericaceae</taxon>
        <taxon>Ericoideae</taxon>
        <taxon>Rhodoreae</taxon>
        <taxon>Rhododendron</taxon>
    </lineage>
</organism>
<dbReference type="EMBL" id="CM046397">
    <property type="protein sequence ID" value="KAI8536560.1"/>
    <property type="molecule type" value="Genomic_DNA"/>
</dbReference>
<name>A0ACC0M6G7_RHOML</name>
<evidence type="ECO:0000313" key="1">
    <source>
        <dbReference type="EMBL" id="KAI8536560.1"/>
    </source>
</evidence>
<evidence type="ECO:0000313" key="2">
    <source>
        <dbReference type="Proteomes" id="UP001062846"/>
    </source>
</evidence>
<keyword evidence="2" id="KW-1185">Reference proteome</keyword>
<dbReference type="Proteomes" id="UP001062846">
    <property type="component" value="Chromosome 10"/>
</dbReference>